<evidence type="ECO:0000313" key="1">
    <source>
        <dbReference type="EMBL" id="QQT99122.1"/>
    </source>
</evidence>
<dbReference type="GeneID" id="93528582"/>
<dbReference type="RefSeq" id="WP_002986807.1">
    <property type="nucleotide sequence ID" value="NZ_CP068108.1"/>
</dbReference>
<evidence type="ECO:0008006" key="3">
    <source>
        <dbReference type="Google" id="ProtNLM"/>
    </source>
</evidence>
<organism evidence="1 2">
    <name type="scientific">Myroides odoratus</name>
    <name type="common">Flavobacterium odoratum</name>
    <dbReference type="NCBI Taxonomy" id="256"/>
    <lineage>
        <taxon>Bacteria</taxon>
        <taxon>Pseudomonadati</taxon>
        <taxon>Bacteroidota</taxon>
        <taxon>Flavobacteriia</taxon>
        <taxon>Flavobacteriales</taxon>
        <taxon>Flavobacteriaceae</taxon>
        <taxon>Myroides</taxon>
    </lineage>
</organism>
<protein>
    <recommendedName>
        <fullName evidence="3">MORN repeat variant</fullName>
    </recommendedName>
</protein>
<sequence>MYKKLLPIALLFSSAIYSQTAKDTLWVNAYDETTTKALASSFRVLKPFKQKKGYEEITTYNKETKAIEIKGIGSFDSNKTISYDGKVTYYNADGSINFDMFFEEGNAIKITSTDPFTQEEYTLTYENGYPYDGTMVQLYKNSYFYYVINEGVYLSYIYVNKDNANEKYLFTFDDDNNIIDEQFINAAGETIFSATYEGGAVQNGTSIILDYDTFRPLATNTYVDGVNTASTYYFKSGEIKYKTTATSTQTTTVFYDEKGKTIGTYKADLDTYGSETNQEGIYLFYNEYTETPDTPTSQSEYKKGSLVKETIFYDQPTAFVPKSTKFYKGDYYLEKIEYFNTDGSKKGELIYNEDGYTPQNGVLYDDESITTYKDGILVEKKSFYSSGEIFEDATEFTSTYYNKKGAVIGKLQSKKGTYGYTEPFQGDFITLSNDEIGTKISYDKGRVVYSATYEPYPSYDSKPILREEVFTPLNGTSKRVFYTRQGKKSREELFNKNDYDETILKVTYFDTKGKVTGVFDNIEKEGTYYTFFDNDAIESTSTYSKGELVYKKEYANKNGSYSTEIDPYLASEINYNKEGVFYDMEGNQTAKASYKAGKPYTGTVSAYDGYATTITTYEKGLKEGIETFKSDYADYIATKTYYKAGEIVKEENYVDSYLQSSKVYKDGELHGPAKFYDEEGELVATLEYKEGYAHNGTSISYGYEGNTYTTYENGLVTYDKTVSTLTGLMLSEETVAADGTIQKNIYDENESLVYQYGLKDYALHGTCTYFEKGKAKYKSTFEEGRFVEGTVALKTWGDPYSYYDYDDTTYFVCTLQKNSMTIQRVAKDTNKVVFELTSKLKKGKMEDNPVFQNKIDSTNLYPDDNTAY</sequence>
<proteinExistence type="predicted"/>
<accession>A0A9Q6Z2R2</accession>
<gene>
    <name evidence="1" type="ORF">I6I88_12980</name>
</gene>
<evidence type="ECO:0000313" key="2">
    <source>
        <dbReference type="Proteomes" id="UP000596202"/>
    </source>
</evidence>
<dbReference type="AlphaFoldDB" id="A0A9Q6Z2R2"/>
<dbReference type="Proteomes" id="UP000596202">
    <property type="component" value="Chromosome"/>
</dbReference>
<dbReference type="OrthoDB" id="830908at2"/>
<dbReference type="EMBL" id="CP068108">
    <property type="protein sequence ID" value="QQT99122.1"/>
    <property type="molecule type" value="Genomic_DNA"/>
</dbReference>
<dbReference type="SUPFAM" id="SSF82185">
    <property type="entry name" value="Histone H3 K4-specific methyltransferase SET7/9 N-terminal domain"/>
    <property type="match status" value="1"/>
</dbReference>
<name>A0A9Q6Z2R2_MYROD</name>
<reference evidence="1 2" key="1">
    <citation type="submission" date="2021-01" db="EMBL/GenBank/DDBJ databases">
        <title>FDA dAtabase for Regulatory Grade micrObial Sequences (FDA-ARGOS): Supporting development and validation of Infectious Disease Dx tests.</title>
        <authorList>
            <person name="Sproer C."/>
            <person name="Gronow S."/>
            <person name="Severitt S."/>
            <person name="Schroder I."/>
            <person name="Tallon L."/>
            <person name="Sadzewicz L."/>
            <person name="Zhao X."/>
            <person name="Boylan J."/>
            <person name="Ott S."/>
            <person name="Bowen H."/>
            <person name="Vavikolanu K."/>
            <person name="Mehta A."/>
            <person name="Aluvathingal J."/>
            <person name="Nadendla S."/>
            <person name="Lowell S."/>
            <person name="Myers T."/>
            <person name="Yan Y."/>
            <person name="Sichtig H."/>
        </authorList>
    </citation>
    <scope>NUCLEOTIDE SEQUENCE [LARGE SCALE GENOMIC DNA]</scope>
    <source>
        <strain evidence="1 2">FDAARGOS_1131</strain>
    </source>
</reference>